<dbReference type="AlphaFoldDB" id="A0A3M7PHN5"/>
<keyword evidence="1" id="KW-0732">Signal</keyword>
<evidence type="ECO:0000313" key="2">
    <source>
        <dbReference type="EMBL" id="RMZ98635.1"/>
    </source>
</evidence>
<evidence type="ECO:0000313" key="3">
    <source>
        <dbReference type="Proteomes" id="UP000276133"/>
    </source>
</evidence>
<feature type="chain" id="PRO_5018254830" description="Secreted protein" evidence="1">
    <location>
        <begin position="30"/>
        <end position="76"/>
    </location>
</feature>
<organism evidence="2 3">
    <name type="scientific">Brachionus plicatilis</name>
    <name type="common">Marine rotifer</name>
    <name type="synonym">Brachionus muelleri</name>
    <dbReference type="NCBI Taxonomy" id="10195"/>
    <lineage>
        <taxon>Eukaryota</taxon>
        <taxon>Metazoa</taxon>
        <taxon>Spiralia</taxon>
        <taxon>Gnathifera</taxon>
        <taxon>Rotifera</taxon>
        <taxon>Eurotatoria</taxon>
        <taxon>Monogononta</taxon>
        <taxon>Pseudotrocha</taxon>
        <taxon>Ploima</taxon>
        <taxon>Brachionidae</taxon>
        <taxon>Brachionus</taxon>
    </lineage>
</organism>
<feature type="signal peptide" evidence="1">
    <location>
        <begin position="1"/>
        <end position="29"/>
    </location>
</feature>
<sequence length="76" mass="9004">MHCFNEKNFICNLWHILGMLVFTPVQMIGDLDQSKDRSVRRNTQIFELEPEHHSLFYPNTRLARHHMPVCLLQAQG</sequence>
<name>A0A3M7PHN5_BRAPC</name>
<accession>A0A3M7PHN5</accession>
<keyword evidence="3" id="KW-1185">Reference proteome</keyword>
<proteinExistence type="predicted"/>
<evidence type="ECO:0008006" key="4">
    <source>
        <dbReference type="Google" id="ProtNLM"/>
    </source>
</evidence>
<comment type="caution">
    <text evidence="2">The sequence shown here is derived from an EMBL/GenBank/DDBJ whole genome shotgun (WGS) entry which is preliminary data.</text>
</comment>
<evidence type="ECO:0000256" key="1">
    <source>
        <dbReference type="SAM" id="SignalP"/>
    </source>
</evidence>
<reference evidence="2 3" key="1">
    <citation type="journal article" date="2018" name="Sci. Rep.">
        <title>Genomic signatures of local adaptation to the degree of environmental predictability in rotifers.</title>
        <authorList>
            <person name="Franch-Gras L."/>
            <person name="Hahn C."/>
            <person name="Garcia-Roger E.M."/>
            <person name="Carmona M.J."/>
            <person name="Serra M."/>
            <person name="Gomez A."/>
        </authorList>
    </citation>
    <scope>NUCLEOTIDE SEQUENCE [LARGE SCALE GENOMIC DNA]</scope>
    <source>
        <strain evidence="2">HYR1</strain>
    </source>
</reference>
<dbReference type="EMBL" id="REGN01010651">
    <property type="protein sequence ID" value="RMZ98635.1"/>
    <property type="molecule type" value="Genomic_DNA"/>
</dbReference>
<protein>
    <recommendedName>
        <fullName evidence="4">Secreted protein</fullName>
    </recommendedName>
</protein>
<dbReference type="Proteomes" id="UP000276133">
    <property type="component" value="Unassembled WGS sequence"/>
</dbReference>
<gene>
    <name evidence="2" type="ORF">BpHYR1_031473</name>
</gene>